<dbReference type="EC" id="6.1.1.7" evidence="2"/>
<evidence type="ECO:0000256" key="3">
    <source>
        <dbReference type="ARBA" id="ARBA00022555"/>
    </source>
</evidence>
<dbReference type="Gene3D" id="3.30.980.10">
    <property type="entry name" value="Threonyl-trna Synthetase, Chain A, domain 2"/>
    <property type="match status" value="1"/>
</dbReference>
<keyword evidence="5" id="KW-0547">Nucleotide-binding</keyword>
<dbReference type="SUPFAM" id="SSF55681">
    <property type="entry name" value="Class II aaRS and biotin synthetases"/>
    <property type="match status" value="2"/>
</dbReference>
<evidence type="ECO:0000259" key="11">
    <source>
        <dbReference type="PROSITE" id="PS50860"/>
    </source>
</evidence>
<evidence type="ECO:0000256" key="7">
    <source>
        <dbReference type="ARBA" id="ARBA00022884"/>
    </source>
</evidence>
<comment type="similarity">
    <text evidence="1">Belongs to the class-II aminoacyl-tRNA synthetase family.</text>
</comment>
<keyword evidence="8" id="KW-0648">Protein biosynthesis</keyword>
<evidence type="ECO:0000313" key="12">
    <source>
        <dbReference type="EMBL" id="KAA3675108.1"/>
    </source>
</evidence>
<dbReference type="PANTHER" id="PTHR11777:SF9">
    <property type="entry name" value="ALANINE--TRNA LIGASE, CYTOPLASMIC"/>
    <property type="match status" value="1"/>
</dbReference>
<dbReference type="InterPro" id="IPR018165">
    <property type="entry name" value="Ala-tRNA-synth_IIc_core"/>
</dbReference>
<dbReference type="PROSITE" id="PS50860">
    <property type="entry name" value="AA_TRNA_LIGASE_II_ALA"/>
    <property type="match status" value="1"/>
</dbReference>
<organism evidence="12 13">
    <name type="scientific">Paragonimus westermani</name>
    <dbReference type="NCBI Taxonomy" id="34504"/>
    <lineage>
        <taxon>Eukaryota</taxon>
        <taxon>Metazoa</taxon>
        <taxon>Spiralia</taxon>
        <taxon>Lophotrochozoa</taxon>
        <taxon>Platyhelminthes</taxon>
        <taxon>Trematoda</taxon>
        <taxon>Digenea</taxon>
        <taxon>Plagiorchiida</taxon>
        <taxon>Troglotremata</taxon>
        <taxon>Troglotrematidae</taxon>
        <taxon>Paragonimus</taxon>
    </lineage>
</organism>
<dbReference type="Gene3D" id="3.30.930.10">
    <property type="entry name" value="Bira Bifunctional Protein, Domain 2"/>
    <property type="match status" value="1"/>
</dbReference>
<feature type="region of interest" description="Disordered" evidence="10">
    <location>
        <begin position="688"/>
        <end position="708"/>
    </location>
</feature>
<dbReference type="InterPro" id="IPR045864">
    <property type="entry name" value="aa-tRNA-synth_II/BPL/LPL"/>
</dbReference>
<dbReference type="InterPro" id="IPR018164">
    <property type="entry name" value="Ala-tRNA-synth_IIc_N"/>
</dbReference>
<dbReference type="Gene3D" id="2.40.30.130">
    <property type="match status" value="1"/>
</dbReference>
<dbReference type="GO" id="GO:0005739">
    <property type="term" value="C:mitochondrion"/>
    <property type="evidence" value="ECO:0007669"/>
    <property type="project" value="TreeGrafter"/>
</dbReference>
<gene>
    <name evidence="12" type="ORF">DEA37_0009262</name>
</gene>
<protein>
    <recommendedName>
        <fullName evidence="2">alanine--tRNA ligase</fullName>
        <ecNumber evidence="2">6.1.1.7</ecNumber>
    </recommendedName>
</protein>
<comment type="caution">
    <text evidence="12">The sequence shown here is derived from an EMBL/GenBank/DDBJ whole genome shotgun (WGS) entry which is preliminary data.</text>
</comment>
<evidence type="ECO:0000313" key="13">
    <source>
        <dbReference type="Proteomes" id="UP000324629"/>
    </source>
</evidence>
<keyword evidence="6" id="KW-0067">ATP-binding</keyword>
<dbReference type="Proteomes" id="UP000324629">
    <property type="component" value="Unassembled WGS sequence"/>
</dbReference>
<dbReference type="EMBL" id="QNGE01002719">
    <property type="protein sequence ID" value="KAA3675108.1"/>
    <property type="molecule type" value="Genomic_DNA"/>
</dbReference>
<evidence type="ECO:0000256" key="10">
    <source>
        <dbReference type="SAM" id="MobiDB-lite"/>
    </source>
</evidence>
<dbReference type="GO" id="GO:0000049">
    <property type="term" value="F:tRNA binding"/>
    <property type="evidence" value="ECO:0007669"/>
    <property type="project" value="UniProtKB-KW"/>
</dbReference>
<keyword evidence="13" id="KW-1185">Reference proteome</keyword>
<dbReference type="InterPro" id="IPR018163">
    <property type="entry name" value="Thr/Ala-tRNA-synth_IIc_edit"/>
</dbReference>
<dbReference type="CDD" id="cd00673">
    <property type="entry name" value="AlaRS_core"/>
    <property type="match status" value="1"/>
</dbReference>
<keyword evidence="3" id="KW-0820">tRNA-binding</keyword>
<keyword evidence="4" id="KW-0436">Ligase</keyword>
<evidence type="ECO:0000256" key="9">
    <source>
        <dbReference type="ARBA" id="ARBA00023146"/>
    </source>
</evidence>
<dbReference type="SUPFAM" id="SSF55186">
    <property type="entry name" value="ThrRS/AlaRS common domain"/>
    <property type="match status" value="1"/>
</dbReference>
<evidence type="ECO:0000256" key="5">
    <source>
        <dbReference type="ARBA" id="ARBA00022741"/>
    </source>
</evidence>
<sequence>MTALRAIYILVDTSPGILATYEVTPPTLFERGSRSISCPPFESVRALATVPSRGPDSQLVGQCNVDADGESVPRHVPLASSIRRACSGVDELRQEFLNFFRSNYHTVVSPATIFPKKHEGSYFINAGMNQFKPLFLGQSDTNTSAQFNHLRRATNSQPCIRIGGRHDDLNDVGYDRQHHTMFEMLGSWSFGDYYKLSRVPLYSKSRAEACGYMWNFLTKVLGLPANALYVTYFGGCSRLGLPPDDQTRNIWLNLGGELFRQQLASLSPRKSVGYSPYTQTLKIFMPLFYTLSLSVLDQKLLPFGVEHNFWRAGQSSGAGLCGPSTEIHVDFRGLSNQEGLRCARCLINTSSPQVMELWNCVFISHRLQPSEDNAFRMDVLEPLEKQFVDTGMGLERLACVMQGVTSTYDSDAFTPLLEFVHANATTPSWTPPKYSGEFLPFCRQHSSETTGESAEANQTVVQRSFPNFLRNLIAPKKVTRCMELQGDRSHFHSTGSHSDQHLSDTDLIIRWHRDTAYRLLVDHSRALAHSLADGLLPGRQGLALKLRQLIQRSTRAAVLTGLDHAERSVSLLAILVAEVAKRESLASASSIPALQGPSARQPSSLSYDEMTNLVNQEVHAFIPRVHDLELAFERCLEENPDCTHLSGEQVRGLIDGKYGVPVSWDMLCAQSHWAGLCVPDAITERNSNASEAGGAKNRRLTNSMPGTPLARHLQDAHVPFTDDSAKYSYDRRTDDSASSCVSYGDSPAAVTGQAGVGKVLSTTTAAALIYWIPVNSRLCAVRLAGSVKVGSRRETVRNLFVVSAYGPTDCSDVDVKDVFYSDLATLLRSTHGSDIVVLAADMNAQVGRLGEIMGDCLRHSQDAAMDLLPGERLPGPDNADDKMLFDSFEGGQTILETILRSAKPFTMRFSVSRHNRAIPLYSNQTESVFGCLMERTNFFAKEGGQDHDTGSIRIGFTTLEVVCVEAVTSLVENSMGWVIHWCRVPQDHSGVDLARLCFGKEVELFVDEARRVQLMRHHTGQHLFVWALEAYVRGLRSSGVLATFQHHGGAVHPDNFVVNAAIVNPSADPIKGIDHLVDQVESLCRMIIAQKLAVKSVSVDWDRVATDSRVRRFPWVTYPKIVKTVCIGTEPWKTDLKHCVTNDHLGTTSAELCSGTHLKNTADLFDCVVTSVRSRKHAIKEFTAIVGEAARSARLRGDSLVAEALQRESEQVSLDDLSKNIEWLSSALSSSSQSLTLPMRAREQLEHCLHRMKTARAVGSESQRVQPFDALVDHFAKLLTQNNTVNPDVVLVTPINFSNSELTTNSTALSSAHAIVKNLSQECAAREWTVKARPLRASMLNESNRYLFALLELIRREQPTLADDPNEREAAHWSLFHVALENSAKAALFQSVTGSNTSRST</sequence>
<evidence type="ECO:0000256" key="6">
    <source>
        <dbReference type="ARBA" id="ARBA00022840"/>
    </source>
</evidence>
<dbReference type="GO" id="GO:0002161">
    <property type="term" value="F:aminoacyl-tRNA deacylase activity"/>
    <property type="evidence" value="ECO:0007669"/>
    <property type="project" value="TreeGrafter"/>
</dbReference>
<dbReference type="SUPFAM" id="SSF101353">
    <property type="entry name" value="Putative anticodon-binding domain of alanyl-tRNA synthetase (AlaRS)"/>
    <property type="match status" value="1"/>
</dbReference>
<dbReference type="PANTHER" id="PTHR11777">
    <property type="entry name" value="ALANYL-TRNA SYNTHETASE"/>
    <property type="match status" value="1"/>
</dbReference>
<evidence type="ECO:0000256" key="1">
    <source>
        <dbReference type="ARBA" id="ARBA00008226"/>
    </source>
</evidence>
<dbReference type="GO" id="GO:0005524">
    <property type="term" value="F:ATP binding"/>
    <property type="evidence" value="ECO:0007669"/>
    <property type="project" value="UniProtKB-KW"/>
</dbReference>
<reference evidence="12 13" key="1">
    <citation type="journal article" date="2019" name="Gigascience">
        <title>Whole-genome sequence of the oriental lung fluke Paragonimus westermani.</title>
        <authorList>
            <person name="Oey H."/>
            <person name="Zakrzewski M."/>
            <person name="Narain K."/>
            <person name="Devi K.R."/>
            <person name="Agatsuma T."/>
            <person name="Nawaratna S."/>
            <person name="Gobert G.N."/>
            <person name="Jones M.K."/>
            <person name="Ragan M.A."/>
            <person name="McManus D.P."/>
            <person name="Krause L."/>
        </authorList>
    </citation>
    <scope>NUCLEOTIDE SEQUENCE [LARGE SCALE GENOMIC DNA]</scope>
    <source>
        <strain evidence="12 13">IND2009</strain>
    </source>
</reference>
<evidence type="ECO:0000256" key="2">
    <source>
        <dbReference type="ARBA" id="ARBA00013168"/>
    </source>
</evidence>
<keyword evidence="9 12" id="KW-0030">Aminoacyl-tRNA synthetase</keyword>
<keyword evidence="7" id="KW-0694">RNA-binding</keyword>
<proteinExistence type="inferred from homology"/>
<dbReference type="InterPro" id="IPR050058">
    <property type="entry name" value="Ala-tRNA_ligase"/>
</dbReference>
<dbReference type="GO" id="GO:0006419">
    <property type="term" value="P:alanyl-tRNA aminoacylation"/>
    <property type="evidence" value="ECO:0007669"/>
    <property type="project" value="InterPro"/>
</dbReference>
<evidence type="ECO:0000256" key="4">
    <source>
        <dbReference type="ARBA" id="ARBA00022598"/>
    </source>
</evidence>
<dbReference type="GO" id="GO:0004813">
    <property type="term" value="F:alanine-tRNA ligase activity"/>
    <property type="evidence" value="ECO:0007669"/>
    <property type="project" value="UniProtKB-EC"/>
</dbReference>
<dbReference type="Pfam" id="PF01411">
    <property type="entry name" value="tRNA-synt_2c"/>
    <property type="match status" value="3"/>
</dbReference>
<dbReference type="InterPro" id="IPR018162">
    <property type="entry name" value="Ala-tRNA-ligase_IIc_anticod-bd"/>
</dbReference>
<accession>A0A5J4NIG2</accession>
<feature type="domain" description="Alanyl-transfer RNA synthetases family profile" evidence="11">
    <location>
        <begin position="87"/>
        <end position="1196"/>
    </location>
</feature>
<name>A0A5J4NIG2_9TREM</name>
<evidence type="ECO:0000256" key="8">
    <source>
        <dbReference type="ARBA" id="ARBA00022917"/>
    </source>
</evidence>